<reference evidence="1 2" key="1">
    <citation type="submission" date="2018-03" db="EMBL/GenBank/DDBJ databases">
        <title>Genome sequencing of Simplicispira sp.</title>
        <authorList>
            <person name="Kim S.-J."/>
            <person name="Heo J."/>
            <person name="Kwon S.-W."/>
        </authorList>
    </citation>
    <scope>NUCLEOTIDE SEQUENCE [LARGE SCALE GENOMIC DNA]</scope>
    <source>
        <strain evidence="1 2">SC1-8</strain>
        <plasmid evidence="1 2">unnamed1</plasmid>
    </source>
</reference>
<dbReference type="AlphaFoldDB" id="A0A2S0N5S3"/>
<evidence type="ECO:0000313" key="2">
    <source>
        <dbReference type="Proteomes" id="UP000239326"/>
    </source>
</evidence>
<gene>
    <name evidence="1" type="ORF">C6571_18895</name>
</gene>
<keyword evidence="2" id="KW-1185">Reference proteome</keyword>
<proteinExistence type="predicted"/>
<name>A0A2S0N5S3_9BURK</name>
<evidence type="ECO:0000313" key="1">
    <source>
        <dbReference type="EMBL" id="AVO43492.1"/>
    </source>
</evidence>
<dbReference type="RefSeq" id="WP_013516265.1">
    <property type="nucleotide sequence ID" value="NZ_CP027670.1"/>
</dbReference>
<geneLocation type="plasmid" evidence="1 2">
    <name>unnamed1</name>
</geneLocation>
<dbReference type="EMBL" id="CP027670">
    <property type="protein sequence ID" value="AVO43492.1"/>
    <property type="molecule type" value="Genomic_DNA"/>
</dbReference>
<keyword evidence="1" id="KW-0614">Plasmid</keyword>
<sequence>MSNLTLESVPAYERMLPEPLTRLRLAEEFYNELSDSVEVLSDIVEQHGARTLSDLFHLHAAIMSNGFIDAWPDSAVLDVVSLLPSAERWLAYASVYDECGEIKRSIFSKMQAQIPDEQNVESQYLS</sequence>
<protein>
    <submittedName>
        <fullName evidence="1">Uncharacterized protein</fullName>
    </submittedName>
</protein>
<organism evidence="1 2">
    <name type="scientific">Simplicispira suum</name>
    <dbReference type="NCBI Taxonomy" id="2109915"/>
    <lineage>
        <taxon>Bacteria</taxon>
        <taxon>Pseudomonadati</taxon>
        <taxon>Pseudomonadota</taxon>
        <taxon>Betaproteobacteria</taxon>
        <taxon>Burkholderiales</taxon>
        <taxon>Comamonadaceae</taxon>
        <taxon>Simplicispira</taxon>
    </lineage>
</organism>
<dbReference type="KEGG" id="simp:C6571_18895"/>
<dbReference type="Proteomes" id="UP000239326">
    <property type="component" value="Plasmid unnamed1"/>
</dbReference>
<accession>A0A2S0N5S3</accession>